<accession>A0A1S9PET5</accession>
<proteinExistence type="predicted"/>
<organism evidence="1 2">
    <name type="scientific">Mucilaginibacter pedocola</name>
    <dbReference type="NCBI Taxonomy" id="1792845"/>
    <lineage>
        <taxon>Bacteria</taxon>
        <taxon>Pseudomonadati</taxon>
        <taxon>Bacteroidota</taxon>
        <taxon>Sphingobacteriia</taxon>
        <taxon>Sphingobacteriales</taxon>
        <taxon>Sphingobacteriaceae</taxon>
        <taxon>Mucilaginibacter</taxon>
    </lineage>
</organism>
<protein>
    <submittedName>
        <fullName evidence="1">Uncharacterized protein</fullName>
    </submittedName>
</protein>
<evidence type="ECO:0000313" key="2">
    <source>
        <dbReference type="Proteomes" id="UP000189739"/>
    </source>
</evidence>
<dbReference type="Proteomes" id="UP000189739">
    <property type="component" value="Unassembled WGS sequence"/>
</dbReference>
<dbReference type="AlphaFoldDB" id="A0A1S9PET5"/>
<comment type="caution">
    <text evidence="1">The sequence shown here is derived from an EMBL/GenBank/DDBJ whole genome shotgun (WGS) entry which is preliminary data.</text>
</comment>
<keyword evidence="2" id="KW-1185">Reference proteome</keyword>
<dbReference type="EMBL" id="MBTF01000012">
    <property type="protein sequence ID" value="OOQ59456.1"/>
    <property type="molecule type" value="Genomic_DNA"/>
</dbReference>
<name>A0A1S9PET5_9SPHI</name>
<gene>
    <name evidence="1" type="ORF">BC343_04545</name>
</gene>
<dbReference type="RefSeq" id="WP_078348186.1">
    <property type="nucleotide sequence ID" value="NZ_MBTF01000012.1"/>
</dbReference>
<reference evidence="1 2" key="1">
    <citation type="submission" date="2016-07" db="EMBL/GenBank/DDBJ databases">
        <title>Genomic analysis of zinc-resistant bacterium Mucilaginibacter pedocola TBZ30.</title>
        <authorList>
            <person name="Huang J."/>
            <person name="Tang J."/>
        </authorList>
    </citation>
    <scope>NUCLEOTIDE SEQUENCE [LARGE SCALE GENOMIC DNA]</scope>
    <source>
        <strain evidence="1 2">TBZ30</strain>
    </source>
</reference>
<evidence type="ECO:0000313" key="1">
    <source>
        <dbReference type="EMBL" id="OOQ59456.1"/>
    </source>
</evidence>
<sequence>MENLNPADGIDKHAFITENLSNFNCGKGWHELIKSFLSEMIEAGWPVQTQIYGKEKFGKLRISFGNNLNQPMLEIAHKYEAISETVCELCGDAGKHRVINFWEQTLCTNHFLDRYSIINVSAVNFNKVFRVEFEHDYEQLNLYARGFLGLGREELKASFNSPDINYYALLKVIPKLKIEEEDRLYLERFFSGLKGCEICGYKAVHLGVCKYCYNPIWDSNSPSFKHYFNKQSYIKEMQMDWWLDKDDYRKLKDLNETSFEPLPNHKQIFNEDDLKKYIEEQNSNSEN</sequence>
<dbReference type="OrthoDB" id="531614at2"/>